<reference evidence="2" key="1">
    <citation type="submission" date="2024-06" db="EMBL/GenBank/DDBJ databases">
        <title>Complete genome sequence of the cellulolytic actinobacterium, Cellulosimicrobium ES-005.</title>
        <authorList>
            <person name="Matthews C.T."/>
            <person name="Underwood K.D."/>
            <person name="Ghanchi K.M."/>
            <person name="Fields S.D."/>
            <person name="Gardner S.G."/>
        </authorList>
    </citation>
    <scope>NUCLEOTIDE SEQUENCE</scope>
    <source>
        <strain evidence="2">ES-005</strain>
    </source>
</reference>
<sequence>MQHGQAPVVSELEAPPIPSAPVSLAGPPVTPAQRIAFYSPDEWEDFIREWAIAIGEAYSQIKRLGGSNDKGADVAAFKTDRGFEGDWDCFQGKHYAKPLGWSDAFPEMLKIFAGTVNGHYVLPSVYAFLAPNGCGTGLNRLLSKPTDLRQKFLEELSSNKGIAASLDASLRDHVRTLAETTDFAMFRSVELVDAIAAHRTTAYHVARFGGPLPPRPPATGAPTEIGEAEARYVAQLMDVYREAWPTGDLAPNTLHTEPRLAAHFQRQRESFYSAESLRLHARDAVPPGTFEALQNDVHSGVIEIAEADHATSMARLTQVLQASTQIDLSAHALTTISQTDDRKGICHQLANEDRLTWMRAGS</sequence>
<dbReference type="Pfam" id="PF20282">
    <property type="entry name" value="CTD6"/>
    <property type="match status" value="1"/>
</dbReference>
<evidence type="ECO:0000259" key="1">
    <source>
        <dbReference type="Pfam" id="PF20282"/>
    </source>
</evidence>
<dbReference type="EMBL" id="CP159290">
    <property type="protein sequence ID" value="XCH30669.1"/>
    <property type="molecule type" value="Genomic_DNA"/>
</dbReference>
<proteinExistence type="predicted"/>
<protein>
    <submittedName>
        <fullName evidence="2">ABC-three component system protein</fullName>
    </submittedName>
</protein>
<feature type="domain" description="ABC-three component systems C-terminal" evidence="1">
    <location>
        <begin position="229"/>
        <end position="357"/>
    </location>
</feature>
<dbReference type="AlphaFoldDB" id="A0AAU8G1C4"/>
<accession>A0AAU8G1C4</accession>
<evidence type="ECO:0000313" key="2">
    <source>
        <dbReference type="EMBL" id="XCH30669.1"/>
    </source>
</evidence>
<gene>
    <name evidence="2" type="ORF">ABRQ22_03020</name>
</gene>
<organism evidence="2">
    <name type="scientific">Cellulosimicrobium sp. ES-005</name>
    <dbReference type="NCBI Taxonomy" id="3163031"/>
    <lineage>
        <taxon>Bacteria</taxon>
        <taxon>Bacillati</taxon>
        <taxon>Actinomycetota</taxon>
        <taxon>Actinomycetes</taxon>
        <taxon>Micrococcales</taxon>
        <taxon>Promicromonosporaceae</taxon>
        <taxon>Cellulosimicrobium</taxon>
    </lineage>
</organism>
<name>A0AAU8G1C4_9MICO</name>
<dbReference type="InterPro" id="IPR046914">
    <property type="entry name" value="ABC-3C_CTD6"/>
</dbReference>
<dbReference type="RefSeq" id="WP_353708524.1">
    <property type="nucleotide sequence ID" value="NZ_CP159290.1"/>
</dbReference>